<evidence type="ECO:0000313" key="4">
    <source>
        <dbReference type="Proteomes" id="UP000184111"/>
    </source>
</evidence>
<feature type="domain" description="VWFA" evidence="2">
    <location>
        <begin position="47"/>
        <end position="211"/>
    </location>
</feature>
<feature type="domain" description="Zinc-ribbon" evidence="1">
    <location>
        <begin position="454"/>
        <end position="475"/>
    </location>
</feature>
<reference evidence="3 4" key="1">
    <citation type="submission" date="2016-11" db="EMBL/GenBank/DDBJ databases">
        <authorList>
            <person name="Jaros S."/>
            <person name="Januszkiewicz K."/>
            <person name="Wedrychowicz H."/>
        </authorList>
    </citation>
    <scope>NUCLEOTIDE SEQUENCE [LARGE SCALE GENOMIC DNA]</scope>
    <source>
        <strain evidence="3 4">CGMCC 4.2025</strain>
    </source>
</reference>
<organism evidence="3 4">
    <name type="scientific">Actinacidiphila paucisporea</name>
    <dbReference type="NCBI Taxonomy" id="310782"/>
    <lineage>
        <taxon>Bacteria</taxon>
        <taxon>Bacillati</taxon>
        <taxon>Actinomycetota</taxon>
        <taxon>Actinomycetes</taxon>
        <taxon>Kitasatosporales</taxon>
        <taxon>Streptomycetaceae</taxon>
        <taxon>Actinacidiphila</taxon>
    </lineage>
</organism>
<dbReference type="EMBL" id="FRBI01000002">
    <property type="protein sequence ID" value="SHL05040.1"/>
    <property type="molecule type" value="Genomic_DNA"/>
</dbReference>
<evidence type="ECO:0000313" key="3">
    <source>
        <dbReference type="EMBL" id="SHL05040.1"/>
    </source>
</evidence>
<dbReference type="Pfam" id="PF13768">
    <property type="entry name" value="VWA_3"/>
    <property type="match status" value="1"/>
</dbReference>
<evidence type="ECO:0000259" key="1">
    <source>
        <dbReference type="Pfam" id="PF13240"/>
    </source>
</evidence>
<dbReference type="Proteomes" id="UP000184111">
    <property type="component" value="Unassembled WGS sequence"/>
</dbReference>
<dbReference type="Gene3D" id="3.40.50.410">
    <property type="entry name" value="von Willebrand factor, type A domain"/>
    <property type="match status" value="1"/>
</dbReference>
<dbReference type="InterPro" id="IPR036465">
    <property type="entry name" value="vWFA_dom_sf"/>
</dbReference>
<dbReference type="InterPro" id="IPR002035">
    <property type="entry name" value="VWF_A"/>
</dbReference>
<gene>
    <name evidence="3" type="ORF">SAMN05216499_102412</name>
</gene>
<dbReference type="Gene3D" id="1.20.120.1690">
    <property type="match status" value="1"/>
</dbReference>
<sequence length="478" mass="50353">MDTTIGLAVSQQKYLPAGAGEKDLHAIVTVEVSGADGAAPGPALAEVLVIDCSTSMDNPEEKFRAAKNAAIAALRLLPDGTLFAVVAGTHDAVTAYPPQPAGTPAQACTMAVADATARAEAEAAVHRLVAAGGTCVGNWLHLADLLLARQPAPIRHTLMLTDGRNEHDDHRPLDGVLTALAGRFVCDAWGIGAGWDAQVLLAVTRALHGRADAVRRESELVGVYEQLIRALLVKAVPEVTLTVEPVPGSRLRYVRQTFPDEVPLTPEADAPGTYVTRAWGNEIRRYHVCVAVDPEGQLHGEELLAAEVGVRTSDDAGVRLPQAQPLVVNWTDDPALSGVTDEQVLHFQTYEQLGQAVADAADAHHRGQLDRAAQLLGQAAALAHRTGARRQLDELRRLVDIHDAAAGVVSLRRNIDPVDFQHLITASSQTTYGPAPAGRAADPGLLPGAALTDCPACGRRIPSTAGFCPHCGHALGES</sequence>
<dbReference type="CDD" id="cd00198">
    <property type="entry name" value="vWFA"/>
    <property type="match status" value="1"/>
</dbReference>
<dbReference type="SUPFAM" id="SSF53300">
    <property type="entry name" value="vWA-like"/>
    <property type="match status" value="1"/>
</dbReference>
<dbReference type="Pfam" id="PF13240">
    <property type="entry name" value="Zn_Ribbon_1"/>
    <property type="match status" value="1"/>
</dbReference>
<evidence type="ECO:0000259" key="2">
    <source>
        <dbReference type="Pfam" id="PF13768"/>
    </source>
</evidence>
<accession>A0A1M6XG88</accession>
<dbReference type="RefSeq" id="WP_235001910.1">
    <property type="nucleotide sequence ID" value="NZ_FRBI01000002.1"/>
</dbReference>
<name>A0A1M6XG88_9ACTN</name>
<keyword evidence="4" id="KW-1185">Reference proteome</keyword>
<proteinExistence type="predicted"/>
<dbReference type="Gene3D" id="2.60.40.3670">
    <property type="match status" value="1"/>
</dbReference>
<dbReference type="AlphaFoldDB" id="A0A1M6XG88"/>
<dbReference type="STRING" id="310782.SAMN05216499_102412"/>
<dbReference type="InterPro" id="IPR026870">
    <property type="entry name" value="Zinc_ribbon_dom"/>
</dbReference>
<protein>
    <submittedName>
        <fullName evidence="3">Zinc-ribbon domain-containing protein</fullName>
    </submittedName>
</protein>